<accession>A0A5B2VHZ0</accession>
<organism evidence="8 9">
    <name type="scientific">Chitinophaga agrisoli</name>
    <dbReference type="NCBI Taxonomy" id="2607653"/>
    <lineage>
        <taxon>Bacteria</taxon>
        <taxon>Pseudomonadati</taxon>
        <taxon>Bacteroidota</taxon>
        <taxon>Chitinophagia</taxon>
        <taxon>Chitinophagales</taxon>
        <taxon>Chitinophagaceae</taxon>
        <taxon>Chitinophaga</taxon>
    </lineage>
</organism>
<gene>
    <name evidence="8" type="ORF">F0L74_23645</name>
</gene>
<keyword evidence="5 6" id="KW-0472">Membrane</keyword>
<keyword evidence="3 6" id="KW-0812">Transmembrane</keyword>
<dbReference type="GO" id="GO:0009055">
    <property type="term" value="F:electron transfer activity"/>
    <property type="evidence" value="ECO:0007669"/>
    <property type="project" value="InterPro"/>
</dbReference>
<keyword evidence="2" id="KW-1003">Cell membrane</keyword>
<proteinExistence type="predicted"/>
<reference evidence="8 9" key="1">
    <citation type="submission" date="2019-09" db="EMBL/GenBank/DDBJ databases">
        <title>Chitinophaga ginsengihumi sp. nov., isolated from soil of ginseng rhizosphere.</title>
        <authorList>
            <person name="Lee J."/>
        </authorList>
    </citation>
    <scope>NUCLEOTIDE SEQUENCE [LARGE SCALE GENOMIC DNA]</scope>
    <source>
        <strain evidence="8 9">BN140078</strain>
    </source>
</reference>
<evidence type="ECO:0000313" key="9">
    <source>
        <dbReference type="Proteomes" id="UP000324611"/>
    </source>
</evidence>
<feature type="domain" description="Cytochrome b561 bacterial/Ni-hydrogenase" evidence="7">
    <location>
        <begin position="5"/>
        <end position="187"/>
    </location>
</feature>
<keyword evidence="9" id="KW-1185">Reference proteome</keyword>
<evidence type="ECO:0000256" key="6">
    <source>
        <dbReference type="SAM" id="Phobius"/>
    </source>
</evidence>
<evidence type="ECO:0000256" key="4">
    <source>
        <dbReference type="ARBA" id="ARBA00022989"/>
    </source>
</evidence>
<dbReference type="GO" id="GO:0005886">
    <property type="term" value="C:plasma membrane"/>
    <property type="evidence" value="ECO:0007669"/>
    <property type="project" value="UniProtKB-SubCell"/>
</dbReference>
<feature type="transmembrane region" description="Helical" evidence="6">
    <location>
        <begin position="74"/>
        <end position="95"/>
    </location>
</feature>
<evidence type="ECO:0000313" key="8">
    <source>
        <dbReference type="EMBL" id="KAA2239203.1"/>
    </source>
</evidence>
<protein>
    <submittedName>
        <fullName evidence="8">Cytochrome b/b6 domain-containing protein</fullName>
    </submittedName>
</protein>
<feature type="transmembrane region" description="Helical" evidence="6">
    <location>
        <begin position="116"/>
        <end position="135"/>
    </location>
</feature>
<evidence type="ECO:0000259" key="7">
    <source>
        <dbReference type="Pfam" id="PF01292"/>
    </source>
</evidence>
<evidence type="ECO:0000256" key="3">
    <source>
        <dbReference type="ARBA" id="ARBA00022692"/>
    </source>
</evidence>
<dbReference type="EMBL" id="VUOC01000004">
    <property type="protein sequence ID" value="KAA2239203.1"/>
    <property type="molecule type" value="Genomic_DNA"/>
</dbReference>
<evidence type="ECO:0000256" key="2">
    <source>
        <dbReference type="ARBA" id="ARBA00022475"/>
    </source>
</evidence>
<name>A0A5B2VHZ0_9BACT</name>
<dbReference type="Gene3D" id="1.20.950.20">
    <property type="entry name" value="Transmembrane di-heme cytochromes, Chain C"/>
    <property type="match status" value="1"/>
</dbReference>
<dbReference type="AlphaFoldDB" id="A0A5B2VHZ0"/>
<comment type="subcellular location">
    <subcellularLocation>
        <location evidence="1">Cell membrane</location>
        <topology evidence="1">Multi-pass membrane protein</topology>
    </subcellularLocation>
</comment>
<evidence type="ECO:0000256" key="1">
    <source>
        <dbReference type="ARBA" id="ARBA00004651"/>
    </source>
</evidence>
<feature type="transmembrane region" description="Helical" evidence="6">
    <location>
        <begin position="12"/>
        <end position="30"/>
    </location>
</feature>
<feature type="transmembrane region" description="Helical" evidence="6">
    <location>
        <begin position="155"/>
        <end position="176"/>
    </location>
</feature>
<dbReference type="Pfam" id="PF01292">
    <property type="entry name" value="Ni_hydr_CYTB"/>
    <property type="match status" value="1"/>
</dbReference>
<keyword evidence="4 6" id="KW-1133">Transmembrane helix</keyword>
<dbReference type="InterPro" id="IPR011577">
    <property type="entry name" value="Cyt_b561_bac/Ni-Hgenase"/>
</dbReference>
<dbReference type="Proteomes" id="UP000324611">
    <property type="component" value="Unassembled WGS sequence"/>
</dbReference>
<sequence>MREKRFNLVHRVLHWAIAFTILFLLLTVLLRMGWMNKDGVGEIIRQQLDKSGTDLSSKDAGLIGKAVRLPMWKWHYVAGYVMIGLYLIRMVVMLVQGVAYEHPFKKGLSATVRFKGWTYVVFYVLLAASLFTGMMSLYGPKSWHHGMSVVHIKSLYYVATFIILHIGGVLIADAGAERGIISKIISGDGPVDNGAGAVVSRDKAA</sequence>
<comment type="caution">
    <text evidence="8">The sequence shown here is derived from an EMBL/GenBank/DDBJ whole genome shotgun (WGS) entry which is preliminary data.</text>
</comment>
<evidence type="ECO:0000256" key="5">
    <source>
        <dbReference type="ARBA" id="ARBA00023136"/>
    </source>
</evidence>
<dbReference type="SUPFAM" id="SSF81342">
    <property type="entry name" value="Transmembrane di-heme cytochromes"/>
    <property type="match status" value="1"/>
</dbReference>
<dbReference type="InterPro" id="IPR016174">
    <property type="entry name" value="Di-haem_cyt_TM"/>
</dbReference>
<dbReference type="RefSeq" id="WP_149840382.1">
    <property type="nucleotide sequence ID" value="NZ_VUOC01000004.1"/>
</dbReference>
<dbReference type="GO" id="GO:0022904">
    <property type="term" value="P:respiratory electron transport chain"/>
    <property type="evidence" value="ECO:0007669"/>
    <property type="project" value="InterPro"/>
</dbReference>
<reference evidence="8 9" key="2">
    <citation type="submission" date="2019-09" db="EMBL/GenBank/DDBJ databases">
        <authorList>
            <person name="Jin C."/>
        </authorList>
    </citation>
    <scope>NUCLEOTIDE SEQUENCE [LARGE SCALE GENOMIC DNA]</scope>
    <source>
        <strain evidence="8 9">BN140078</strain>
    </source>
</reference>